<evidence type="ECO:0000256" key="6">
    <source>
        <dbReference type="ARBA" id="ARBA00022771"/>
    </source>
</evidence>
<dbReference type="InterPro" id="IPR031127">
    <property type="entry name" value="E3_UB_ligase_RBR"/>
</dbReference>
<evidence type="ECO:0000256" key="8">
    <source>
        <dbReference type="ARBA" id="ARBA00022833"/>
    </source>
</evidence>
<dbReference type="GO" id="GO:0008270">
    <property type="term" value="F:zinc ion binding"/>
    <property type="evidence" value="ECO:0007669"/>
    <property type="project" value="UniProtKB-KW"/>
</dbReference>
<feature type="compositionally biased region" description="Basic and acidic residues" evidence="10">
    <location>
        <begin position="80"/>
        <end position="93"/>
    </location>
</feature>
<dbReference type="Pfam" id="PF01485">
    <property type="entry name" value="IBR"/>
    <property type="match status" value="1"/>
</dbReference>
<feature type="compositionally biased region" description="Polar residues" evidence="10">
    <location>
        <begin position="41"/>
        <end position="54"/>
    </location>
</feature>
<dbReference type="PANTHER" id="PTHR11685">
    <property type="entry name" value="RBR FAMILY RING FINGER AND IBR DOMAIN-CONTAINING"/>
    <property type="match status" value="1"/>
</dbReference>
<dbReference type="InterPro" id="IPR044066">
    <property type="entry name" value="TRIAD_supradom"/>
</dbReference>
<keyword evidence="6 9" id="KW-0863">Zinc-finger</keyword>
<dbReference type="InterPro" id="IPR001841">
    <property type="entry name" value="Znf_RING"/>
</dbReference>
<sequence length="859" mass="98443">MEDLKRELEGETTDSPPNHETRPPKRPEKIPPIERADTPQRDPTQTESSRTQVLSKKDARSSNAALPNPDTADVVVSKPYPREANNRADQAERAAEELTRQLNSRSKEMAVDKGDSNDDITALRAETKGLKVELDEARSHIFSLQPYRKDVTPKEVGQDFDDLVNGITDWVTNLMEPILDDQDSVEEVLSAAKKRPTDIQKLKRYLHSQGDLVYGSMFPETDIDLLIAVVMRFLQDHIFQKILCGAMPAVVELLTFVEGSMQNNVEPKRDLFALRSWRAEALNAVICSPEYQRARYGRIRELTVEVATLFKVFKRDKDWNKLCQACQEEIIKPAVQLHEKLMTSTHHFYLDLNTYVVWNSSQSLEMSPDFMDDLPNLKCENILQNRKPFNVTKLEPRPTKEQLYRDLTNVATVVPALYMRQVGKGDIIKEPTAVRPQHMLVAWGPQEKRDHFVESGERNVLHRLCFSRDKQERTEDSVCVFSPIKSNNPYAAAIEAKQNAMTMAFLRSPTAATPLGISSSLAPDDLGFGQRYQAAWTTASVIITNQRRLPDMLSGDRECIICTDTKPVTEFPTAAITKTCTHEPTTCLVCVATSIRTDLNNRLWNEIKCPECRETLEYDDVQRFADDETKDRYQTLSFRTALSTSPTFLWCTAGCGYGQLHADAAAQPIMTCRLCSHRSCFHHKVAWHENLTCDEYDALLADPANFRSRFDRENEAAEAAAEARRRQEDADRVFAQGLVAEERREREVRERREKEERERRERERREREQRERGRREMREAAVRRKAEEEASVRTVGGTTKPCPGCQAPIEKNDGCAHMTCTWCKHEFCWDCLADHKKILREDNGVHEEECPWHPDNIKE</sequence>
<evidence type="ECO:0000313" key="13">
    <source>
        <dbReference type="EMBL" id="KAG7294557.1"/>
    </source>
</evidence>
<dbReference type="EC" id="2.3.2.31" evidence="2"/>
<dbReference type="InterPro" id="IPR013083">
    <property type="entry name" value="Znf_RING/FYVE/PHD"/>
</dbReference>
<comment type="catalytic activity">
    <reaction evidence="1">
        <text>[E2 ubiquitin-conjugating enzyme]-S-ubiquitinyl-L-cysteine + [acceptor protein]-L-lysine = [E2 ubiquitin-conjugating enzyme]-L-cysteine + [acceptor protein]-N(6)-ubiquitinyl-L-lysine.</text>
        <dbReference type="EC" id="2.3.2.31"/>
    </reaction>
</comment>
<dbReference type="Gene3D" id="1.20.120.1750">
    <property type="match status" value="1"/>
</dbReference>
<dbReference type="GO" id="GO:0061630">
    <property type="term" value="F:ubiquitin protein ligase activity"/>
    <property type="evidence" value="ECO:0007669"/>
    <property type="project" value="UniProtKB-EC"/>
</dbReference>
<feature type="compositionally biased region" description="Basic and acidic residues" evidence="10">
    <location>
        <begin position="744"/>
        <end position="791"/>
    </location>
</feature>
<feature type="domain" description="RING-type" evidence="12">
    <location>
        <begin position="555"/>
        <end position="859"/>
    </location>
</feature>
<gene>
    <name evidence="13" type="ORF">NEMBOFW57_004632</name>
</gene>
<dbReference type="AlphaFoldDB" id="A0AAD4I3U2"/>
<keyword evidence="7" id="KW-0833">Ubl conjugation pathway</keyword>
<evidence type="ECO:0000259" key="11">
    <source>
        <dbReference type="PROSITE" id="PS50089"/>
    </source>
</evidence>
<keyword evidence="4" id="KW-0479">Metal-binding</keyword>
<dbReference type="GO" id="GO:0016567">
    <property type="term" value="P:protein ubiquitination"/>
    <property type="evidence" value="ECO:0007669"/>
    <property type="project" value="InterPro"/>
</dbReference>
<evidence type="ECO:0000256" key="4">
    <source>
        <dbReference type="ARBA" id="ARBA00022723"/>
    </source>
</evidence>
<evidence type="ECO:0000256" key="10">
    <source>
        <dbReference type="SAM" id="MobiDB-lite"/>
    </source>
</evidence>
<feature type="region of interest" description="Disordered" evidence="10">
    <location>
        <begin position="1"/>
        <end position="93"/>
    </location>
</feature>
<dbReference type="EMBL" id="JAHCVI010000001">
    <property type="protein sequence ID" value="KAG7294557.1"/>
    <property type="molecule type" value="Genomic_DNA"/>
</dbReference>
<dbReference type="Gene3D" id="3.30.40.10">
    <property type="entry name" value="Zinc/RING finger domain, C3HC4 (zinc finger)"/>
    <property type="match status" value="1"/>
</dbReference>
<feature type="region of interest" description="Disordered" evidence="10">
    <location>
        <begin position="744"/>
        <end position="798"/>
    </location>
</feature>
<organism evidence="13 14">
    <name type="scientific">Staphylotrichum longicolle</name>
    <dbReference type="NCBI Taxonomy" id="669026"/>
    <lineage>
        <taxon>Eukaryota</taxon>
        <taxon>Fungi</taxon>
        <taxon>Dikarya</taxon>
        <taxon>Ascomycota</taxon>
        <taxon>Pezizomycotina</taxon>
        <taxon>Sordariomycetes</taxon>
        <taxon>Sordariomycetidae</taxon>
        <taxon>Sordariales</taxon>
        <taxon>Chaetomiaceae</taxon>
        <taxon>Staphylotrichum</taxon>
    </lineage>
</organism>
<keyword evidence="14" id="KW-1185">Reference proteome</keyword>
<dbReference type="PROSITE" id="PS50089">
    <property type="entry name" value="ZF_RING_2"/>
    <property type="match status" value="1"/>
</dbReference>
<dbReference type="PROSITE" id="PS51873">
    <property type="entry name" value="TRIAD"/>
    <property type="match status" value="1"/>
</dbReference>
<keyword evidence="8" id="KW-0862">Zinc</keyword>
<dbReference type="InterPro" id="IPR017907">
    <property type="entry name" value="Znf_RING_CS"/>
</dbReference>
<feature type="domain" description="RING-type" evidence="11">
    <location>
        <begin position="559"/>
        <end position="613"/>
    </location>
</feature>
<evidence type="ECO:0000256" key="3">
    <source>
        <dbReference type="ARBA" id="ARBA00022679"/>
    </source>
</evidence>
<dbReference type="CDD" id="cd20335">
    <property type="entry name" value="BRcat_RBR"/>
    <property type="match status" value="1"/>
</dbReference>
<keyword evidence="3" id="KW-0808">Transferase</keyword>
<evidence type="ECO:0000259" key="12">
    <source>
        <dbReference type="PROSITE" id="PS51873"/>
    </source>
</evidence>
<evidence type="ECO:0000256" key="7">
    <source>
        <dbReference type="ARBA" id="ARBA00022786"/>
    </source>
</evidence>
<dbReference type="SMART" id="SM00184">
    <property type="entry name" value="RING"/>
    <property type="match status" value="2"/>
</dbReference>
<dbReference type="PROSITE" id="PS00518">
    <property type="entry name" value="ZF_RING_1"/>
    <property type="match status" value="1"/>
</dbReference>
<evidence type="ECO:0000256" key="2">
    <source>
        <dbReference type="ARBA" id="ARBA00012251"/>
    </source>
</evidence>
<proteinExistence type="predicted"/>
<dbReference type="Pfam" id="PF22191">
    <property type="entry name" value="IBR_1"/>
    <property type="match status" value="1"/>
</dbReference>
<accession>A0AAD4I3U2</accession>
<reference evidence="13" key="1">
    <citation type="submission" date="2023-02" db="EMBL/GenBank/DDBJ databases">
        <authorList>
            <person name="Palmer J.M."/>
        </authorList>
    </citation>
    <scope>NUCLEOTIDE SEQUENCE</scope>
    <source>
        <strain evidence="13">FW57</strain>
    </source>
</reference>
<dbReference type="Proteomes" id="UP001197093">
    <property type="component" value="Unassembled WGS sequence"/>
</dbReference>
<evidence type="ECO:0000256" key="1">
    <source>
        <dbReference type="ARBA" id="ARBA00001798"/>
    </source>
</evidence>
<evidence type="ECO:0000256" key="9">
    <source>
        <dbReference type="PROSITE-ProRule" id="PRU00175"/>
    </source>
</evidence>
<feature type="compositionally biased region" description="Basic and acidic residues" evidence="10">
    <location>
        <begin position="17"/>
        <end position="40"/>
    </location>
</feature>
<protein>
    <recommendedName>
        <fullName evidence="2">RBR-type E3 ubiquitin transferase</fullName>
        <ecNumber evidence="2">2.3.2.31</ecNumber>
    </recommendedName>
</protein>
<keyword evidence="5" id="KW-0677">Repeat</keyword>
<evidence type="ECO:0000313" key="14">
    <source>
        <dbReference type="Proteomes" id="UP001197093"/>
    </source>
</evidence>
<dbReference type="SMART" id="SM00647">
    <property type="entry name" value="IBR"/>
    <property type="match status" value="2"/>
</dbReference>
<comment type="caution">
    <text evidence="13">The sequence shown here is derived from an EMBL/GenBank/DDBJ whole genome shotgun (WGS) entry which is preliminary data.</text>
</comment>
<dbReference type="InterPro" id="IPR002867">
    <property type="entry name" value="IBR_dom"/>
</dbReference>
<name>A0AAD4I3U2_9PEZI</name>
<dbReference type="SUPFAM" id="SSF57850">
    <property type="entry name" value="RING/U-box"/>
    <property type="match status" value="3"/>
</dbReference>
<dbReference type="CDD" id="cd20336">
    <property type="entry name" value="Rcat_RBR"/>
    <property type="match status" value="1"/>
</dbReference>
<evidence type="ECO:0000256" key="5">
    <source>
        <dbReference type="ARBA" id="ARBA00022737"/>
    </source>
</evidence>